<dbReference type="AlphaFoldDB" id="A0A7C4GFL0"/>
<proteinExistence type="predicted"/>
<dbReference type="Pfam" id="PF00583">
    <property type="entry name" value="Acetyltransf_1"/>
    <property type="match status" value="1"/>
</dbReference>
<reference evidence="2" key="1">
    <citation type="journal article" date="2020" name="mSystems">
        <title>Genome- and Community-Level Interaction Insights into Carbon Utilization and Element Cycling Functions of Hydrothermarchaeota in Hydrothermal Sediment.</title>
        <authorList>
            <person name="Zhou Z."/>
            <person name="Liu Y."/>
            <person name="Xu W."/>
            <person name="Pan J."/>
            <person name="Luo Z.H."/>
            <person name="Li M."/>
        </authorList>
    </citation>
    <scope>NUCLEOTIDE SEQUENCE [LARGE SCALE GENOMIC DNA]</scope>
    <source>
        <strain evidence="2">SpSt-488</strain>
    </source>
</reference>
<keyword evidence="2" id="KW-0808">Transferase</keyword>
<organism evidence="2">
    <name type="scientific">candidate division WOR-3 bacterium</name>
    <dbReference type="NCBI Taxonomy" id="2052148"/>
    <lineage>
        <taxon>Bacteria</taxon>
        <taxon>Bacteria division WOR-3</taxon>
    </lineage>
</organism>
<gene>
    <name evidence="2" type="ORF">ENS41_05440</name>
</gene>
<dbReference type="EMBL" id="DSUT01000112">
    <property type="protein sequence ID" value="HGK28381.1"/>
    <property type="molecule type" value="Genomic_DNA"/>
</dbReference>
<feature type="domain" description="N-acetyltransferase" evidence="1">
    <location>
        <begin position="59"/>
        <end position="110"/>
    </location>
</feature>
<dbReference type="InterPro" id="IPR000182">
    <property type="entry name" value="GNAT_dom"/>
</dbReference>
<name>A0A7C4GFL0_UNCW3</name>
<evidence type="ECO:0000313" key="2">
    <source>
        <dbReference type="EMBL" id="HGK28381.1"/>
    </source>
</evidence>
<dbReference type="Gene3D" id="3.40.630.30">
    <property type="match status" value="1"/>
</dbReference>
<dbReference type="SUPFAM" id="SSF55729">
    <property type="entry name" value="Acyl-CoA N-acyltransferases (Nat)"/>
    <property type="match status" value="1"/>
</dbReference>
<dbReference type="GO" id="GO:0016747">
    <property type="term" value="F:acyltransferase activity, transferring groups other than amino-acyl groups"/>
    <property type="evidence" value="ECO:0007669"/>
    <property type="project" value="InterPro"/>
</dbReference>
<accession>A0A7C4GFL0</accession>
<dbReference type="InterPro" id="IPR016181">
    <property type="entry name" value="Acyl_CoA_acyltransferase"/>
</dbReference>
<comment type="caution">
    <text evidence="2">The sequence shown here is derived from an EMBL/GenBank/DDBJ whole genome shotgun (WGS) entry which is preliminary data.</text>
</comment>
<sequence>MNLAFIDAIRSFFRRTFLREQPFVFNPGRIGPRFDWVDHETIRLREGSLAGRELRLATEILPDKASVFARLDGQQIGRAYIERDPPGKGVVLWDIAVKEGFRRKGIASIMTYVGFRELLSIQETATFRIRMMRLMKPAERNVELQNVGIGVIGNRLGFTPEFDLDRLLRPENIVGIEILPAKDDFPPSFKVVIRTFPLVLIAFVLDPDTLKPVDDFRTYVKLTKDETTIYNWVRRGLIVIGNGNYQLRRNGLDQFVNHLATDEYEARVFRRRVRGV</sequence>
<evidence type="ECO:0000259" key="1">
    <source>
        <dbReference type="Pfam" id="PF00583"/>
    </source>
</evidence>
<dbReference type="CDD" id="cd04301">
    <property type="entry name" value="NAT_SF"/>
    <property type="match status" value="1"/>
</dbReference>
<protein>
    <submittedName>
        <fullName evidence="2">GNAT family N-acetyltransferase</fullName>
    </submittedName>
</protein>